<feature type="compositionally biased region" description="Polar residues" evidence="1">
    <location>
        <begin position="107"/>
        <end position="123"/>
    </location>
</feature>
<sequence length="143" mass="15801">MNGCRHDALTINMAREHAATPRRNTAGKGERGKARSSTTHTEETNCGKSIALAGNSTPALTHTYHHSAASPRVRRFGPPQNKRTQRQQSNTNGQERGGTTHRHHLQFNPTDNGIQPQPRSQHNAHGASNHPKSHTQKRILIHP</sequence>
<keyword evidence="3" id="KW-1185">Reference proteome</keyword>
<organism evidence="2 3">
    <name type="scientific">Trypanosoma cruzi (strain CL Brener)</name>
    <dbReference type="NCBI Taxonomy" id="353153"/>
    <lineage>
        <taxon>Eukaryota</taxon>
        <taxon>Discoba</taxon>
        <taxon>Euglenozoa</taxon>
        <taxon>Kinetoplastea</taxon>
        <taxon>Metakinetoplastina</taxon>
        <taxon>Trypanosomatida</taxon>
        <taxon>Trypanosomatidae</taxon>
        <taxon>Trypanosoma</taxon>
        <taxon>Schizotrypanum</taxon>
    </lineage>
</organism>
<dbReference type="EMBL" id="AAHK01002294">
    <property type="protein sequence ID" value="EAN82836.1"/>
    <property type="molecule type" value="Genomic_DNA"/>
</dbReference>
<comment type="caution">
    <text evidence="2">The sequence shown here is derived from an EMBL/GenBank/DDBJ whole genome shotgun (WGS) entry which is preliminary data.</text>
</comment>
<evidence type="ECO:0000313" key="3">
    <source>
        <dbReference type="Proteomes" id="UP000002296"/>
    </source>
</evidence>
<name>Q4CRD3_TRYCC</name>
<feature type="compositionally biased region" description="Basic and acidic residues" evidence="1">
    <location>
        <begin position="1"/>
        <end position="19"/>
    </location>
</feature>
<reference evidence="2 3" key="1">
    <citation type="journal article" date="2005" name="Science">
        <title>The genome sequence of Trypanosoma cruzi, etiologic agent of Chagas disease.</title>
        <authorList>
            <person name="El-Sayed N.M."/>
            <person name="Myler P.J."/>
            <person name="Bartholomeu D.C."/>
            <person name="Nilsson D."/>
            <person name="Aggarwal G."/>
            <person name="Tran A.N."/>
            <person name="Ghedin E."/>
            <person name="Worthey E.A."/>
            <person name="Delcher A.L."/>
            <person name="Blandin G."/>
            <person name="Westenberger S.J."/>
            <person name="Caler E."/>
            <person name="Cerqueira G.C."/>
            <person name="Branche C."/>
            <person name="Haas B."/>
            <person name="Anupama A."/>
            <person name="Arner E."/>
            <person name="Aslund L."/>
            <person name="Attipoe P."/>
            <person name="Bontempi E."/>
            <person name="Bringaud F."/>
            <person name="Burton P."/>
            <person name="Cadag E."/>
            <person name="Campbell D.A."/>
            <person name="Carrington M."/>
            <person name="Crabtree J."/>
            <person name="Darban H."/>
            <person name="da Silveira J.F."/>
            <person name="de Jong P."/>
            <person name="Edwards K."/>
            <person name="Englund P.T."/>
            <person name="Fazelina G."/>
            <person name="Feldblyum T."/>
            <person name="Ferella M."/>
            <person name="Frasch A.C."/>
            <person name="Gull K."/>
            <person name="Horn D."/>
            <person name="Hou L."/>
            <person name="Huang Y."/>
            <person name="Kindlund E."/>
            <person name="Klingbeil M."/>
            <person name="Kluge S."/>
            <person name="Koo H."/>
            <person name="Lacerda D."/>
            <person name="Levin M.J."/>
            <person name="Lorenzi H."/>
            <person name="Louie T."/>
            <person name="Machado C.R."/>
            <person name="McCulloch R."/>
            <person name="McKenna A."/>
            <person name="Mizuno Y."/>
            <person name="Mottram J.C."/>
            <person name="Nelson S."/>
            <person name="Ochaya S."/>
            <person name="Osoegawa K."/>
            <person name="Pai G."/>
            <person name="Parsons M."/>
            <person name="Pentony M."/>
            <person name="Pettersson U."/>
            <person name="Pop M."/>
            <person name="Ramirez J.L."/>
            <person name="Rinta J."/>
            <person name="Robertson L."/>
            <person name="Salzberg S.L."/>
            <person name="Sanchez D.O."/>
            <person name="Seyler A."/>
            <person name="Sharma R."/>
            <person name="Shetty J."/>
            <person name="Simpson A.J."/>
            <person name="Sisk E."/>
            <person name="Tammi M.T."/>
            <person name="Tarleton R."/>
            <person name="Teixeira S."/>
            <person name="Van Aken S."/>
            <person name="Vogt C."/>
            <person name="Ward P.N."/>
            <person name="Wickstead B."/>
            <person name="Wortman J."/>
            <person name="White O."/>
            <person name="Fraser C.M."/>
            <person name="Stuart K.D."/>
            <person name="Andersson B."/>
        </authorList>
    </citation>
    <scope>NUCLEOTIDE SEQUENCE [LARGE SCALE GENOMIC DNA]</scope>
    <source>
        <strain evidence="2 3">CL Brener</strain>
    </source>
</reference>
<evidence type="ECO:0000256" key="1">
    <source>
        <dbReference type="SAM" id="MobiDB-lite"/>
    </source>
</evidence>
<feature type="compositionally biased region" description="Basic residues" evidence="1">
    <location>
        <begin position="131"/>
        <end position="143"/>
    </location>
</feature>
<dbReference type="PaxDb" id="353153-Q4CRD3"/>
<protein>
    <submittedName>
        <fullName evidence="2">Uncharacterized protein</fullName>
    </submittedName>
</protein>
<dbReference type="AlphaFoldDB" id="Q4CRD3"/>
<feature type="region of interest" description="Disordered" evidence="1">
    <location>
        <begin position="1"/>
        <end position="143"/>
    </location>
</feature>
<dbReference type="Proteomes" id="UP000002296">
    <property type="component" value="Unassembled WGS sequence"/>
</dbReference>
<evidence type="ECO:0000313" key="2">
    <source>
        <dbReference type="EMBL" id="EAN82836.1"/>
    </source>
</evidence>
<dbReference type="GeneID" id="3534214"/>
<proteinExistence type="predicted"/>
<dbReference type="RefSeq" id="XP_804687.1">
    <property type="nucleotide sequence ID" value="XM_799594.1"/>
</dbReference>
<dbReference type="InParanoid" id="Q4CRD3"/>
<gene>
    <name evidence="2" type="ORF">Tc00.1047053511669.20</name>
</gene>
<accession>Q4CRD3</accession>
<dbReference type="KEGG" id="tcr:511669.20"/>